<keyword evidence="1" id="KW-0560">Oxidoreductase</keyword>
<comment type="caution">
    <text evidence="4">The sequence shown here is derived from an EMBL/GenBank/DDBJ whole genome shotgun (WGS) entry which is preliminary data.</text>
</comment>
<dbReference type="NCBIfam" id="NF005720">
    <property type="entry name" value="PRK07538.1"/>
    <property type="match status" value="1"/>
</dbReference>
<dbReference type="InterPro" id="IPR036188">
    <property type="entry name" value="FAD/NAD-bd_sf"/>
</dbReference>
<dbReference type="EMBL" id="JBHMBS010000003">
    <property type="protein sequence ID" value="MFB9675728.1"/>
    <property type="molecule type" value="Genomic_DNA"/>
</dbReference>
<evidence type="ECO:0000313" key="4">
    <source>
        <dbReference type="EMBL" id="MFB9675728.1"/>
    </source>
</evidence>
<dbReference type="SUPFAM" id="SSF54373">
    <property type="entry name" value="FAD-linked reductases, C-terminal domain"/>
    <property type="match status" value="1"/>
</dbReference>
<dbReference type="Gene3D" id="3.50.50.60">
    <property type="entry name" value="FAD/NAD(P)-binding domain"/>
    <property type="match status" value="1"/>
</dbReference>
<organism evidence="4 5">
    <name type="scientific">Streptosporangium vulgare</name>
    <dbReference type="NCBI Taxonomy" id="46190"/>
    <lineage>
        <taxon>Bacteria</taxon>
        <taxon>Bacillati</taxon>
        <taxon>Actinomycetota</taxon>
        <taxon>Actinomycetes</taxon>
        <taxon>Streptosporangiales</taxon>
        <taxon>Streptosporangiaceae</taxon>
        <taxon>Streptosporangium</taxon>
    </lineage>
</organism>
<reference evidence="4 5" key="1">
    <citation type="submission" date="2024-09" db="EMBL/GenBank/DDBJ databases">
        <authorList>
            <person name="Sun Q."/>
            <person name="Mori K."/>
        </authorList>
    </citation>
    <scope>NUCLEOTIDE SEQUENCE [LARGE SCALE GENOMIC DNA]</scope>
    <source>
        <strain evidence="4 5">JCM 3028</strain>
    </source>
</reference>
<evidence type="ECO:0000313" key="5">
    <source>
        <dbReference type="Proteomes" id="UP001589610"/>
    </source>
</evidence>
<keyword evidence="2" id="KW-0503">Monooxygenase</keyword>
<proteinExistence type="predicted"/>
<evidence type="ECO:0000256" key="1">
    <source>
        <dbReference type="ARBA" id="ARBA00023002"/>
    </source>
</evidence>
<dbReference type="InterPro" id="IPR002938">
    <property type="entry name" value="FAD-bd"/>
</dbReference>
<gene>
    <name evidence="4" type="ORF">ACFFRH_09545</name>
</gene>
<evidence type="ECO:0000256" key="2">
    <source>
        <dbReference type="ARBA" id="ARBA00023033"/>
    </source>
</evidence>
<protein>
    <submittedName>
        <fullName evidence="4">Flavin-dependent oxidoreductase</fullName>
    </submittedName>
</protein>
<feature type="domain" description="FAD-binding" evidence="3">
    <location>
        <begin position="2"/>
        <end position="180"/>
    </location>
</feature>
<dbReference type="Proteomes" id="UP001589610">
    <property type="component" value="Unassembled WGS sequence"/>
</dbReference>
<dbReference type="RefSeq" id="WP_344746416.1">
    <property type="nucleotide sequence ID" value="NZ_BAAAWW010000093.1"/>
</dbReference>
<dbReference type="SUPFAM" id="SSF51905">
    <property type="entry name" value="FAD/NAD(P)-binding domain"/>
    <property type="match status" value="1"/>
</dbReference>
<dbReference type="InterPro" id="IPR050493">
    <property type="entry name" value="FAD-dep_Monooxygenase_BioMet"/>
</dbReference>
<evidence type="ECO:0000259" key="3">
    <source>
        <dbReference type="Pfam" id="PF01494"/>
    </source>
</evidence>
<sequence>MRVLIIGGGIGGLTTALSLHAAGIDCVVAESAVELRPLGVGINLQPHAVRELTELGVGDELAELGVPTSSMNFTDRFGGTILSLPRGRFAGYNWPQYSVHRGELQMLLLSAVRERLGADAVRTGLRLEDFEQDETGPAGPAGITGVTASLRDVRTGERLKETADVLVGADGIHSAVRSRLHPDDGPLMWNGIRMWRGTAEGDPFLGGTTMIVAGSNLSAKFVVYPISRARARGRVLINWVAEVVTAEPGPVPAADWSRPGRLEDVLPHFDGWRLPYLDVPALISGSERLLEYPMVDKDPLPWWGAGRVTLLGDAAHPMYPVGANGGSQAVLDARVLARELAGAADPAEGLAAYERDRRTATTGLVLAHRELPMERTIALVTERAPGGFDDIADVLTPKELTDMAAAQQGITDMDVSALNARSSWNVRHVGR</sequence>
<dbReference type="PANTHER" id="PTHR13789">
    <property type="entry name" value="MONOOXYGENASE"/>
    <property type="match status" value="1"/>
</dbReference>
<name>A0ABV5T9H5_9ACTN</name>
<dbReference type="Pfam" id="PF01494">
    <property type="entry name" value="FAD_binding_3"/>
    <property type="match status" value="2"/>
</dbReference>
<dbReference type="PANTHER" id="PTHR13789:SF268">
    <property type="entry name" value="5-METHYLPHENAZINE-1-CARBOXYLATE 1-MONOOXYGENASE"/>
    <property type="match status" value="1"/>
</dbReference>
<dbReference type="PRINTS" id="PR00420">
    <property type="entry name" value="RNGMNOXGNASE"/>
</dbReference>
<dbReference type="Gene3D" id="3.30.9.30">
    <property type="match status" value="1"/>
</dbReference>
<accession>A0ABV5T9H5</accession>
<feature type="domain" description="FAD-binding" evidence="3">
    <location>
        <begin position="303"/>
        <end position="364"/>
    </location>
</feature>
<keyword evidence="5" id="KW-1185">Reference proteome</keyword>